<dbReference type="GO" id="GO:0005615">
    <property type="term" value="C:extracellular space"/>
    <property type="evidence" value="ECO:0000318"/>
    <property type="project" value="GO_Central"/>
</dbReference>
<evidence type="ECO:0000259" key="3">
    <source>
        <dbReference type="SMART" id="SM00329"/>
    </source>
</evidence>
<dbReference type="PANTHER" id="PTHR10504:SF131">
    <property type="entry name" value="BPI2 DOMAIN-CONTAINING PROTEIN"/>
    <property type="match status" value="1"/>
</dbReference>
<reference evidence="5" key="3">
    <citation type="submission" date="2015-06" db="UniProtKB">
        <authorList>
            <consortium name="EnsemblMetazoa"/>
        </authorList>
    </citation>
    <scope>IDENTIFICATION</scope>
</reference>
<dbReference type="GO" id="GO:0008289">
    <property type="term" value="F:lipid binding"/>
    <property type="evidence" value="ECO:0007669"/>
    <property type="project" value="InterPro"/>
</dbReference>
<reference evidence="4 6" key="2">
    <citation type="journal article" date="2013" name="Nature">
        <title>Insights into bilaterian evolution from three spiralian genomes.</title>
        <authorList>
            <person name="Simakov O."/>
            <person name="Marletaz F."/>
            <person name="Cho S.J."/>
            <person name="Edsinger-Gonzales E."/>
            <person name="Havlak P."/>
            <person name="Hellsten U."/>
            <person name="Kuo D.H."/>
            <person name="Larsson T."/>
            <person name="Lv J."/>
            <person name="Arendt D."/>
            <person name="Savage R."/>
            <person name="Osoegawa K."/>
            <person name="de Jong P."/>
            <person name="Grimwood J."/>
            <person name="Chapman J.A."/>
            <person name="Shapiro H."/>
            <person name="Aerts A."/>
            <person name="Otillar R.P."/>
            <person name="Terry A.Y."/>
            <person name="Boore J.L."/>
            <person name="Grigoriev I.V."/>
            <person name="Lindberg D.R."/>
            <person name="Seaver E.C."/>
            <person name="Weisblat D.A."/>
            <person name="Putnam N.H."/>
            <person name="Rokhsar D.S."/>
        </authorList>
    </citation>
    <scope>NUCLEOTIDE SEQUENCE</scope>
</reference>
<dbReference type="RefSeq" id="XP_009010032.1">
    <property type="nucleotide sequence ID" value="XM_009011784.1"/>
</dbReference>
<dbReference type="Pfam" id="PF01273">
    <property type="entry name" value="LBP_BPI_CETP"/>
    <property type="match status" value="1"/>
</dbReference>
<dbReference type="EMBL" id="AMQM01002447">
    <property type="status" value="NOT_ANNOTATED_CDS"/>
    <property type="molecule type" value="Genomic_DNA"/>
</dbReference>
<organism evidence="5 6">
    <name type="scientific">Helobdella robusta</name>
    <name type="common">Californian leech</name>
    <dbReference type="NCBI Taxonomy" id="6412"/>
    <lineage>
        <taxon>Eukaryota</taxon>
        <taxon>Metazoa</taxon>
        <taxon>Spiralia</taxon>
        <taxon>Lophotrochozoa</taxon>
        <taxon>Annelida</taxon>
        <taxon>Clitellata</taxon>
        <taxon>Hirudinea</taxon>
        <taxon>Rhynchobdellida</taxon>
        <taxon>Glossiphoniidae</taxon>
        <taxon>Helobdella</taxon>
    </lineage>
</organism>
<evidence type="ECO:0000313" key="5">
    <source>
        <dbReference type="EnsemblMetazoa" id="HelroP166546"/>
    </source>
</evidence>
<dbReference type="InterPro" id="IPR017942">
    <property type="entry name" value="Lipid-bd_serum_glycop_N"/>
</dbReference>
<dbReference type="KEGG" id="hro:HELRODRAFT_166546"/>
<keyword evidence="6" id="KW-1185">Reference proteome</keyword>
<reference evidence="6" key="1">
    <citation type="submission" date="2012-12" db="EMBL/GenBank/DDBJ databases">
        <authorList>
            <person name="Hellsten U."/>
            <person name="Grimwood J."/>
            <person name="Chapman J.A."/>
            <person name="Shapiro H."/>
            <person name="Aerts A."/>
            <person name="Otillar R.P."/>
            <person name="Terry A.Y."/>
            <person name="Boore J.L."/>
            <person name="Simakov O."/>
            <person name="Marletaz F."/>
            <person name="Cho S.-J."/>
            <person name="Edsinger-Gonzales E."/>
            <person name="Havlak P."/>
            <person name="Kuo D.-H."/>
            <person name="Larsson T."/>
            <person name="Lv J."/>
            <person name="Arendt D."/>
            <person name="Savage R."/>
            <person name="Osoegawa K."/>
            <person name="de Jong P."/>
            <person name="Lindberg D.R."/>
            <person name="Seaver E.C."/>
            <person name="Weisblat D.A."/>
            <person name="Putnam N.H."/>
            <person name="Grigoriev I.V."/>
            <person name="Rokhsar D.S."/>
        </authorList>
    </citation>
    <scope>NUCLEOTIDE SEQUENCE</scope>
</reference>
<dbReference type="InterPro" id="IPR001124">
    <property type="entry name" value="Lipid-bd_serum_glycop_C"/>
</dbReference>
<dbReference type="AlphaFoldDB" id="T1EY83"/>
<dbReference type="InterPro" id="IPR017943">
    <property type="entry name" value="Bactericidal_perm-incr_a/b_dom"/>
</dbReference>
<dbReference type="HOGENOM" id="CLU_043721_0_0_1"/>
<dbReference type="eggNOG" id="KOG4160">
    <property type="taxonomic scope" value="Eukaryota"/>
</dbReference>
<feature type="domain" description="Lipid-binding serum glycoprotein C-terminal" evidence="3">
    <location>
        <begin position="247"/>
        <end position="456"/>
    </location>
</feature>
<evidence type="ECO:0000256" key="1">
    <source>
        <dbReference type="ARBA" id="ARBA00007292"/>
    </source>
</evidence>
<keyword evidence="2" id="KW-1015">Disulfide bond</keyword>
<evidence type="ECO:0000313" key="4">
    <source>
        <dbReference type="EMBL" id="ESO11544.1"/>
    </source>
</evidence>
<dbReference type="EMBL" id="KB095812">
    <property type="protein sequence ID" value="ESO11544.1"/>
    <property type="molecule type" value="Genomic_DNA"/>
</dbReference>
<dbReference type="InterPro" id="IPR032942">
    <property type="entry name" value="BPI/LBP/Plunc"/>
</dbReference>
<dbReference type="SUPFAM" id="SSF55394">
    <property type="entry name" value="Bactericidal permeability-increasing protein, BPI"/>
    <property type="match status" value="2"/>
</dbReference>
<evidence type="ECO:0000313" key="6">
    <source>
        <dbReference type="Proteomes" id="UP000015101"/>
    </source>
</evidence>
<dbReference type="SMART" id="SM00329">
    <property type="entry name" value="BPI2"/>
    <property type="match status" value="1"/>
</dbReference>
<dbReference type="InParanoid" id="T1EY83"/>
<dbReference type="Pfam" id="PF02886">
    <property type="entry name" value="LBP_BPI_CETP_C"/>
    <property type="match status" value="1"/>
</dbReference>
<comment type="similarity">
    <text evidence="1">Belongs to the BPI/LBP/Plunc superfamily. BPI/LBP family.</text>
</comment>
<dbReference type="OrthoDB" id="10255543at2759"/>
<gene>
    <name evidence="5" type="primary">20201533</name>
    <name evidence="4" type="ORF">HELRODRAFT_166546</name>
</gene>
<dbReference type="CTD" id="20201533"/>
<dbReference type="Gene3D" id="3.15.20.10">
    <property type="entry name" value="Bactericidal permeability-increasing protein, domain 2"/>
    <property type="match status" value="1"/>
</dbReference>
<dbReference type="Proteomes" id="UP000015101">
    <property type="component" value="Unassembled WGS sequence"/>
</dbReference>
<sequence>MASCLNLLPQKPGLKVRVSQEALSSLVESFGKNEIVDLNGMKIPDKSGVIETFFGDILYNLTDFKIIETSLTSLKVALVESINGLNLTLSNGSISLGTNWAYGTKKKVFADGNVKIEAKQINLELLVKVDSADDHNIKISSHKCFTNIKNLDIKFEGPNSGFYNFLKGLFTKRLEKPCSMIEKALQKVKILVNRRTALNRHLDVDLSFTDVPIVKEKYVEINLKGEFFGKNNFEKYSYQAANIITDNEESRMLNVWLTRYSVETVLNAFYKMNKLQRRILKDDYPVNFNQHFASSCWSYTCIGFFFPTLRFFYPKSYIEIEVKATETPSFHVMNESVRIYFKNATTAFYVKTADNEIQELFIFSLDLLVHASLSLSGNTLHWKITKHFFSVSLMKTNIGPIPDMLITNAVEFLFNKAVLPELNKVGKDGKKLKLPSILKLENASLKTSHGNILLQTDLKFSNKL</sequence>
<dbReference type="Gene3D" id="3.15.10.10">
    <property type="entry name" value="Bactericidal permeability-increasing protein, domain 1"/>
    <property type="match status" value="1"/>
</dbReference>
<name>T1EY83_HELRO</name>
<proteinExistence type="inferred from homology"/>
<protein>
    <recommendedName>
        <fullName evidence="3">Lipid-binding serum glycoprotein C-terminal domain-containing protein</fullName>
    </recommendedName>
</protein>
<evidence type="ECO:0000256" key="2">
    <source>
        <dbReference type="ARBA" id="ARBA00023157"/>
    </source>
</evidence>
<dbReference type="EnsemblMetazoa" id="HelroT166546">
    <property type="protein sequence ID" value="HelroP166546"/>
    <property type="gene ID" value="HelroG166546"/>
</dbReference>
<accession>T1EY83</accession>
<dbReference type="PANTHER" id="PTHR10504">
    <property type="entry name" value="BACTERICIDAL PERMEABILITY-INCREASING BPI PROTEIN-RELATED"/>
    <property type="match status" value="1"/>
</dbReference>
<dbReference type="GeneID" id="20201533"/>